<dbReference type="Proteomes" id="UP000326950">
    <property type="component" value="Unassembled WGS sequence"/>
</dbReference>
<gene>
    <name evidence="2" type="ORF">BDV40DRAFT_300409</name>
</gene>
<dbReference type="AlphaFoldDB" id="A0A5N6UUR0"/>
<evidence type="ECO:0000256" key="1">
    <source>
        <dbReference type="SAM" id="MobiDB-lite"/>
    </source>
</evidence>
<organism evidence="2 3">
    <name type="scientific">Aspergillus tamarii</name>
    <dbReference type="NCBI Taxonomy" id="41984"/>
    <lineage>
        <taxon>Eukaryota</taxon>
        <taxon>Fungi</taxon>
        <taxon>Dikarya</taxon>
        <taxon>Ascomycota</taxon>
        <taxon>Pezizomycotina</taxon>
        <taxon>Eurotiomycetes</taxon>
        <taxon>Eurotiomycetidae</taxon>
        <taxon>Eurotiales</taxon>
        <taxon>Aspergillaceae</taxon>
        <taxon>Aspergillus</taxon>
        <taxon>Aspergillus subgen. Circumdati</taxon>
    </lineage>
</organism>
<feature type="region of interest" description="Disordered" evidence="1">
    <location>
        <begin position="1"/>
        <end position="24"/>
    </location>
</feature>
<evidence type="ECO:0000313" key="3">
    <source>
        <dbReference type="Proteomes" id="UP000326950"/>
    </source>
</evidence>
<accession>A0A5N6UUR0</accession>
<sequence length="234" mass="26801">MPVERVDPHIAHTRDGPTPSANTTIHPEVLHELVEELNPDQPRDMIKRAGEEHSDVAAHIKGTIEEMGENQRHHVLNFDIAYRNISHTLFTECLELHPSLVSDVANLVYRQIRDTIRDIAKLCGPGRRLQTRLDRPLALRTIGTFICISIEHKVGHDIQVLFHFDPCLEESVMEILSTMSEERRAIREDESSERALWPHLVEFKDLALEHQLFHRFGDVLALIDLQGEGDGDRD</sequence>
<dbReference type="OrthoDB" id="4364733at2759"/>
<keyword evidence="3" id="KW-1185">Reference proteome</keyword>
<evidence type="ECO:0000313" key="2">
    <source>
        <dbReference type="EMBL" id="KAE8162382.1"/>
    </source>
</evidence>
<dbReference type="EMBL" id="ML738629">
    <property type="protein sequence ID" value="KAE8162382.1"/>
    <property type="molecule type" value="Genomic_DNA"/>
</dbReference>
<name>A0A5N6UUR0_ASPTM</name>
<feature type="compositionally biased region" description="Basic and acidic residues" evidence="1">
    <location>
        <begin position="1"/>
        <end position="15"/>
    </location>
</feature>
<protein>
    <submittedName>
        <fullName evidence="2">Uncharacterized protein</fullName>
    </submittedName>
</protein>
<reference evidence="2 3" key="1">
    <citation type="submission" date="2019-04" db="EMBL/GenBank/DDBJ databases">
        <title>Friends and foes A comparative genomics study of 23 Aspergillus species from section Flavi.</title>
        <authorList>
            <consortium name="DOE Joint Genome Institute"/>
            <person name="Kjaerbolling I."/>
            <person name="Vesth T."/>
            <person name="Frisvad J.C."/>
            <person name="Nybo J.L."/>
            <person name="Theobald S."/>
            <person name="Kildgaard S."/>
            <person name="Isbrandt T."/>
            <person name="Kuo A."/>
            <person name="Sato A."/>
            <person name="Lyhne E.K."/>
            <person name="Kogle M.E."/>
            <person name="Wiebenga A."/>
            <person name="Kun R.S."/>
            <person name="Lubbers R.J."/>
            <person name="Makela M.R."/>
            <person name="Barry K."/>
            <person name="Chovatia M."/>
            <person name="Clum A."/>
            <person name="Daum C."/>
            <person name="Haridas S."/>
            <person name="He G."/>
            <person name="LaButti K."/>
            <person name="Lipzen A."/>
            <person name="Mondo S."/>
            <person name="Riley R."/>
            <person name="Salamov A."/>
            <person name="Simmons B.A."/>
            <person name="Magnuson J.K."/>
            <person name="Henrissat B."/>
            <person name="Mortensen U.H."/>
            <person name="Larsen T.O."/>
            <person name="Devries R.P."/>
            <person name="Grigoriev I.V."/>
            <person name="Machida M."/>
            <person name="Baker S.E."/>
            <person name="Andersen M.R."/>
        </authorList>
    </citation>
    <scope>NUCLEOTIDE SEQUENCE [LARGE SCALE GENOMIC DNA]</scope>
    <source>
        <strain evidence="2 3">CBS 117626</strain>
    </source>
</reference>
<proteinExistence type="predicted"/>